<protein>
    <recommendedName>
        <fullName evidence="1">Surface-adhesin protein E-like domain-containing protein</fullName>
    </recommendedName>
</protein>
<dbReference type="OrthoDB" id="8905461at2"/>
<gene>
    <name evidence="2" type="ORF">COMA1_11402</name>
</gene>
<sequence length="139" mass="15753">MFITIVWSLLAFIFLNCVPAHAEWRPISYAAGSGGFSIYIDPAAVVRQGDLVKMLVLYDFRFVQTIKNKSYLSSTWQQQFNCAEHRSRQLSFRYHSDNMGNGKVMLAGDDESNKWSPVAPKSTAAILWNIACSKDERPI</sequence>
<name>A0A0S4L883_9BACT</name>
<dbReference type="InterPro" id="IPR043088">
    <property type="entry name" value="Adhesin_E"/>
</dbReference>
<evidence type="ECO:0000313" key="3">
    <source>
        <dbReference type="Proteomes" id="UP000199032"/>
    </source>
</evidence>
<keyword evidence="3" id="KW-1185">Reference proteome</keyword>
<proteinExistence type="predicted"/>
<dbReference type="Proteomes" id="UP000199032">
    <property type="component" value="Unassembled WGS sequence"/>
</dbReference>
<dbReference type="AlphaFoldDB" id="A0A0S4L883"/>
<dbReference type="RefSeq" id="WP_090745596.1">
    <property type="nucleotide sequence ID" value="NZ_CZQA01000001.1"/>
</dbReference>
<feature type="domain" description="Surface-adhesin protein E-like" evidence="1">
    <location>
        <begin position="24"/>
        <end position="133"/>
    </location>
</feature>
<dbReference type="Pfam" id="PF16747">
    <property type="entry name" value="Adhesin_E"/>
    <property type="match status" value="1"/>
</dbReference>
<evidence type="ECO:0000259" key="1">
    <source>
        <dbReference type="Pfam" id="PF16747"/>
    </source>
</evidence>
<dbReference type="InterPro" id="IPR031939">
    <property type="entry name" value="Adhesin_E-like"/>
</dbReference>
<evidence type="ECO:0000313" key="2">
    <source>
        <dbReference type="EMBL" id="CUS33891.1"/>
    </source>
</evidence>
<accession>A0A0S4L883</accession>
<dbReference type="EMBL" id="CZQA01000001">
    <property type="protein sequence ID" value="CUS33891.1"/>
    <property type="molecule type" value="Genomic_DNA"/>
</dbReference>
<reference evidence="2 3" key="1">
    <citation type="submission" date="2015-10" db="EMBL/GenBank/DDBJ databases">
        <authorList>
            <person name="Gilbert D.G."/>
        </authorList>
    </citation>
    <scope>NUCLEOTIDE SEQUENCE [LARGE SCALE GENOMIC DNA]</scope>
    <source>
        <strain evidence="2">COMA1</strain>
    </source>
</reference>
<organism evidence="2 3">
    <name type="scientific">Candidatus Nitrospira nitrosa</name>
    <dbReference type="NCBI Taxonomy" id="1742972"/>
    <lineage>
        <taxon>Bacteria</taxon>
        <taxon>Pseudomonadati</taxon>
        <taxon>Nitrospirota</taxon>
        <taxon>Nitrospiria</taxon>
        <taxon>Nitrospirales</taxon>
        <taxon>Nitrospiraceae</taxon>
        <taxon>Nitrospira</taxon>
    </lineage>
</organism>
<dbReference type="Gene3D" id="2.40.128.710">
    <property type="entry name" value="Surface-adhesin protein E"/>
    <property type="match status" value="1"/>
</dbReference>